<evidence type="ECO:0000313" key="3">
    <source>
        <dbReference type="Proteomes" id="UP000623440"/>
    </source>
</evidence>
<accession>A0ABR8DWS3</accession>
<evidence type="ECO:0000256" key="1">
    <source>
        <dbReference type="SAM" id="Phobius"/>
    </source>
</evidence>
<reference evidence="2 3" key="1">
    <citation type="journal article" date="2020" name="ISME J.">
        <title>Comparative genomics reveals insights into cyanobacterial evolution and habitat adaptation.</title>
        <authorList>
            <person name="Chen M.Y."/>
            <person name="Teng W.K."/>
            <person name="Zhao L."/>
            <person name="Hu C.X."/>
            <person name="Zhou Y.K."/>
            <person name="Han B.P."/>
            <person name="Song L.R."/>
            <person name="Shu W.S."/>
        </authorList>
    </citation>
    <scope>NUCLEOTIDE SEQUENCE [LARGE SCALE GENOMIC DNA]</scope>
    <source>
        <strain evidence="2 3">FACHB-838</strain>
    </source>
</reference>
<organism evidence="2 3">
    <name type="scientific">Nostoc flagelliforme FACHB-838</name>
    <dbReference type="NCBI Taxonomy" id="2692904"/>
    <lineage>
        <taxon>Bacteria</taxon>
        <taxon>Bacillati</taxon>
        <taxon>Cyanobacteriota</taxon>
        <taxon>Cyanophyceae</taxon>
        <taxon>Nostocales</taxon>
        <taxon>Nostocaceae</taxon>
        <taxon>Nostoc</taxon>
    </lineage>
</organism>
<keyword evidence="1" id="KW-1133">Transmembrane helix</keyword>
<dbReference type="EMBL" id="JACJSI010000120">
    <property type="protein sequence ID" value="MBD2533889.1"/>
    <property type="molecule type" value="Genomic_DNA"/>
</dbReference>
<keyword evidence="3" id="KW-1185">Reference proteome</keyword>
<keyword evidence="1" id="KW-0812">Transmembrane</keyword>
<keyword evidence="1" id="KW-0472">Membrane</keyword>
<evidence type="ECO:0000313" key="2">
    <source>
        <dbReference type="EMBL" id="MBD2533889.1"/>
    </source>
</evidence>
<dbReference type="RefSeq" id="WP_190944427.1">
    <property type="nucleotide sequence ID" value="NZ_JACJSI010000120.1"/>
</dbReference>
<sequence length="75" mass="8135">MNRQTRCRFARLMRKEESCCGAVPGTTILCTAVPRPATSSRGRSATMFTRSLVFVLSALLGGLIGSHLYFSPLAL</sequence>
<dbReference type="Proteomes" id="UP000623440">
    <property type="component" value="Unassembled WGS sequence"/>
</dbReference>
<name>A0ABR8DWS3_9NOSO</name>
<proteinExistence type="predicted"/>
<feature type="transmembrane region" description="Helical" evidence="1">
    <location>
        <begin position="51"/>
        <end position="70"/>
    </location>
</feature>
<comment type="caution">
    <text evidence="2">The sequence shown here is derived from an EMBL/GenBank/DDBJ whole genome shotgun (WGS) entry which is preliminary data.</text>
</comment>
<protein>
    <submittedName>
        <fullName evidence="2">Uncharacterized protein</fullName>
    </submittedName>
</protein>
<gene>
    <name evidence="2" type="ORF">H6G97_31805</name>
</gene>